<dbReference type="RefSeq" id="WP_135505315.1">
    <property type="nucleotide sequence ID" value="NZ_CP181055.1"/>
</dbReference>
<dbReference type="Pfam" id="PF05979">
    <property type="entry name" value="DUF896"/>
    <property type="match status" value="1"/>
</dbReference>
<dbReference type="Gene3D" id="1.10.287.540">
    <property type="entry name" value="Helix hairpin bin"/>
    <property type="match status" value="1"/>
</dbReference>
<accession>A0A7W8CRV1</accession>
<comment type="subcellular location">
    <subcellularLocation>
        <location evidence="2">Cytoplasm</location>
    </subcellularLocation>
</comment>
<dbReference type="GO" id="GO:0005737">
    <property type="term" value="C:cytoplasm"/>
    <property type="evidence" value="ECO:0007669"/>
    <property type="project" value="UniProtKB-SubCell"/>
</dbReference>
<evidence type="ECO:0000313" key="4">
    <source>
        <dbReference type="Proteomes" id="UP000525923"/>
    </source>
</evidence>
<dbReference type="AlphaFoldDB" id="A0A7W8CRV1"/>
<comment type="caution">
    <text evidence="3">The sequence shown here is derived from an EMBL/GenBank/DDBJ whole genome shotgun (WGS) entry which is preliminary data.</text>
</comment>
<gene>
    <name evidence="3" type="ORF">HNQ44_000272</name>
</gene>
<evidence type="ECO:0000256" key="1">
    <source>
        <dbReference type="ARBA" id="ARBA00022490"/>
    </source>
</evidence>
<evidence type="ECO:0000256" key="2">
    <source>
        <dbReference type="HAMAP-Rule" id="MF_01103"/>
    </source>
</evidence>
<dbReference type="InterPro" id="IPR009242">
    <property type="entry name" value="DUF896"/>
</dbReference>
<sequence>MLSPDKIKRINELSRKSKTAGLSIEEAKEQSALRQEYLSTFRQTMRGTIENVKVIDPEGNDVTPEKVKNIRENKYLN</sequence>
<dbReference type="EMBL" id="JACHHE010000001">
    <property type="protein sequence ID" value="MBB5178850.1"/>
    <property type="molecule type" value="Genomic_DNA"/>
</dbReference>
<protein>
    <recommendedName>
        <fullName evidence="2">UPF0291 protein HNQ44_000272</fullName>
    </recommendedName>
</protein>
<evidence type="ECO:0000313" key="3">
    <source>
        <dbReference type="EMBL" id="MBB5178850.1"/>
    </source>
</evidence>
<name>A0A7W8CRV1_9BACL</name>
<organism evidence="3 4">
    <name type="scientific">Planococcus koreensis</name>
    <dbReference type="NCBI Taxonomy" id="112331"/>
    <lineage>
        <taxon>Bacteria</taxon>
        <taxon>Bacillati</taxon>
        <taxon>Bacillota</taxon>
        <taxon>Bacilli</taxon>
        <taxon>Bacillales</taxon>
        <taxon>Caryophanaceae</taxon>
        <taxon>Planococcus</taxon>
    </lineage>
</organism>
<keyword evidence="1 2" id="KW-0963">Cytoplasm</keyword>
<dbReference type="OrthoDB" id="390105at2"/>
<reference evidence="3 4" key="1">
    <citation type="submission" date="2020-08" db="EMBL/GenBank/DDBJ databases">
        <title>Genomic Encyclopedia of Type Strains, Phase IV (KMG-IV): sequencing the most valuable type-strain genomes for metagenomic binning, comparative biology and taxonomic classification.</title>
        <authorList>
            <person name="Goeker M."/>
        </authorList>
    </citation>
    <scope>NUCLEOTIDE SEQUENCE [LARGE SCALE GENOMIC DNA]</scope>
    <source>
        <strain evidence="3 4">DSM 15895</strain>
    </source>
</reference>
<dbReference type="Proteomes" id="UP000525923">
    <property type="component" value="Unassembled WGS sequence"/>
</dbReference>
<dbReference type="HAMAP" id="MF_01103">
    <property type="entry name" value="UPF0291"/>
    <property type="match status" value="1"/>
</dbReference>
<dbReference type="SUPFAM" id="SSF158221">
    <property type="entry name" value="YnzC-like"/>
    <property type="match status" value="1"/>
</dbReference>
<dbReference type="PANTHER" id="PTHR37300:SF1">
    <property type="entry name" value="UPF0291 PROTEIN YNZC"/>
    <property type="match status" value="1"/>
</dbReference>
<dbReference type="PANTHER" id="PTHR37300">
    <property type="entry name" value="UPF0291 PROTEIN CBO2609/CLC_2481"/>
    <property type="match status" value="1"/>
</dbReference>
<comment type="similarity">
    <text evidence="2">Belongs to the UPF0291 family.</text>
</comment>
<proteinExistence type="inferred from homology"/>
<keyword evidence="4" id="KW-1185">Reference proteome</keyword>